<reference evidence="2" key="2">
    <citation type="submission" date="2023-01" db="EMBL/GenBank/DDBJ databases">
        <title>Draft genome sequence of Litoribrevibacter albus strain NBRC 110071.</title>
        <authorList>
            <person name="Sun Q."/>
            <person name="Mori K."/>
        </authorList>
    </citation>
    <scope>NUCLEOTIDE SEQUENCE</scope>
    <source>
        <strain evidence="2">NBRC 110071</strain>
    </source>
</reference>
<reference evidence="2" key="1">
    <citation type="journal article" date="2014" name="Int. J. Syst. Evol. Microbiol.">
        <title>Complete genome sequence of Corynebacterium casei LMG S-19264T (=DSM 44701T), isolated from a smear-ripened cheese.</title>
        <authorList>
            <consortium name="US DOE Joint Genome Institute (JGI-PGF)"/>
            <person name="Walter F."/>
            <person name="Albersmeier A."/>
            <person name="Kalinowski J."/>
            <person name="Ruckert C."/>
        </authorList>
    </citation>
    <scope>NUCLEOTIDE SEQUENCE</scope>
    <source>
        <strain evidence="2">NBRC 110071</strain>
    </source>
</reference>
<feature type="compositionally biased region" description="Basic and acidic residues" evidence="1">
    <location>
        <begin position="25"/>
        <end position="41"/>
    </location>
</feature>
<gene>
    <name evidence="2" type="ORF">GCM10007876_28420</name>
</gene>
<evidence type="ECO:0000313" key="3">
    <source>
        <dbReference type="Proteomes" id="UP001161389"/>
    </source>
</evidence>
<name>A0AA37SCH5_9GAMM</name>
<dbReference type="Proteomes" id="UP001161389">
    <property type="component" value="Unassembled WGS sequence"/>
</dbReference>
<proteinExistence type="predicted"/>
<accession>A0AA37SCH5</accession>
<feature type="region of interest" description="Disordered" evidence="1">
    <location>
        <begin position="19"/>
        <end position="68"/>
    </location>
</feature>
<feature type="compositionally biased region" description="Low complexity" evidence="1">
    <location>
        <begin position="42"/>
        <end position="64"/>
    </location>
</feature>
<sequence length="183" mass="19982">MVPSQKDVVADYLNDMFGVTTPSAEQKKTNQDDDSSADKSDLSVSDSKSASVSSDKNSAESASVKPNAQVDISSTATKVKDGTVLNPLEISVEGLDIDWTPEFSNELDKLSYEIDRDKQLSCLVDLVHRPLPSMSDGELSLAMLELLALLKQLPESRLKEILRAQYDKVAHAKKHENIDCVSA</sequence>
<evidence type="ECO:0000256" key="1">
    <source>
        <dbReference type="SAM" id="MobiDB-lite"/>
    </source>
</evidence>
<comment type="caution">
    <text evidence="2">The sequence shown here is derived from an EMBL/GenBank/DDBJ whole genome shotgun (WGS) entry which is preliminary data.</text>
</comment>
<dbReference type="EMBL" id="BSNM01000015">
    <property type="protein sequence ID" value="GLQ32363.1"/>
    <property type="molecule type" value="Genomic_DNA"/>
</dbReference>
<dbReference type="AlphaFoldDB" id="A0AA37SCH5"/>
<protein>
    <submittedName>
        <fullName evidence="2">Uncharacterized protein</fullName>
    </submittedName>
</protein>
<keyword evidence="3" id="KW-1185">Reference proteome</keyword>
<organism evidence="2 3">
    <name type="scientific">Litoribrevibacter albus</name>
    <dbReference type="NCBI Taxonomy" id="1473156"/>
    <lineage>
        <taxon>Bacteria</taxon>
        <taxon>Pseudomonadati</taxon>
        <taxon>Pseudomonadota</taxon>
        <taxon>Gammaproteobacteria</taxon>
        <taxon>Oceanospirillales</taxon>
        <taxon>Oceanospirillaceae</taxon>
        <taxon>Litoribrevibacter</taxon>
    </lineage>
</organism>
<dbReference type="RefSeq" id="WP_284382330.1">
    <property type="nucleotide sequence ID" value="NZ_BSNM01000015.1"/>
</dbReference>
<evidence type="ECO:0000313" key="2">
    <source>
        <dbReference type="EMBL" id="GLQ32363.1"/>
    </source>
</evidence>